<feature type="domain" description="SLH" evidence="3">
    <location>
        <begin position="78"/>
        <end position="144"/>
    </location>
</feature>
<dbReference type="EMBL" id="JAAFGS010000004">
    <property type="protein sequence ID" value="NGZ76136.1"/>
    <property type="molecule type" value="Genomic_DNA"/>
</dbReference>
<dbReference type="InterPro" id="IPR001119">
    <property type="entry name" value="SLH_dom"/>
</dbReference>
<evidence type="ECO:0000256" key="2">
    <source>
        <dbReference type="SAM" id="SignalP"/>
    </source>
</evidence>
<organism evidence="4 5">
    <name type="scientific">Saccharibacillus alkalitolerans</name>
    <dbReference type="NCBI Taxonomy" id="2705290"/>
    <lineage>
        <taxon>Bacteria</taxon>
        <taxon>Bacillati</taxon>
        <taxon>Bacillota</taxon>
        <taxon>Bacilli</taxon>
        <taxon>Bacillales</taxon>
        <taxon>Paenibacillaceae</taxon>
        <taxon>Saccharibacillus</taxon>
    </lineage>
</organism>
<feature type="chain" id="PRO_5045538932" evidence="2">
    <location>
        <begin position="25"/>
        <end position="990"/>
    </location>
</feature>
<dbReference type="InterPro" id="IPR014755">
    <property type="entry name" value="Cu-Rt/internalin_Ig-like"/>
</dbReference>
<evidence type="ECO:0000313" key="4">
    <source>
        <dbReference type="EMBL" id="NGZ76136.1"/>
    </source>
</evidence>
<dbReference type="Proteomes" id="UP000800303">
    <property type="component" value="Unassembled WGS sequence"/>
</dbReference>
<evidence type="ECO:0000256" key="1">
    <source>
        <dbReference type="ARBA" id="ARBA00022729"/>
    </source>
</evidence>
<keyword evidence="5" id="KW-1185">Reference proteome</keyword>
<dbReference type="RefSeq" id="WP_166274679.1">
    <property type="nucleotide sequence ID" value="NZ_JAAFGS010000004.1"/>
</dbReference>
<evidence type="ECO:0000313" key="5">
    <source>
        <dbReference type="Proteomes" id="UP000800303"/>
    </source>
</evidence>
<feature type="signal peptide" evidence="2">
    <location>
        <begin position="1"/>
        <end position="24"/>
    </location>
</feature>
<sequence length="990" mass="104082">MKKIVSLALSTAMALSMFASVTSAATLTTQEKYNQLVDQKIFAGYPDGNAYLDKDMTRAEFAKVVALLTGLDTSATGTNSYQDPNYANAWYKPYVEAVTKAGYMKGTTTGSKKLFNPNGKVTVQEMAATLVRAAKLDVPTTGINNNASAWAKGEVQAAINAGLISNTANFTAAATRGLLVDTAYAYQTAVVKPAVTSYEVQNNGRTVVFTLANGEKVTVNLEKALVANTATTVNFTYDGKEYSESVTWTVTSATQVEGVTATNLREVTVKFNGKVDPATATDAKNYTLGTGTIASASISEDETTVTLLLSTTLTNQVENTLSVQNVKAGDRVITASNVRFTPVDNALPTVTNVRSLGTKAIMVTFSEPIQDAANTAFRLDGQAFYGSVQTTGREVVLTPYGGALTIGEHTLTVGNVTDFSGLRSLSSDNKFTVVEDTTAPTITSVEATLERAVVTFSEEVDPSTVAAANAYWTAGSSSTQRTASAVTKLSNTKYSFDFSANPLPAYAATLTLNGVKDYSGNALNPNTATVTATVDVTKPVVNSVRVETNTTGTAPRSFVVTYSKPLSDASASVNNFRVTNSSGVVQGIQSVAFVPDSNYTAIRVTTYGDLPSGNNTLRITGITDRTQLRNAADDYTGTLNVANATLPSLGTPSINPTTRTVVIPFNKAMDIASLTNRSNYLITFNGRQVVLPQTVEVQVTQNAQAVVLTFPATIDNTAVTFGNTLTAVTVQAVRDAQGNVLRQFTENQGENRIALAAQAVTLARYSNDYPANYVAAVTAARTVQVKFSQGLGTANASDFRVNGTTPVAASVNGSVVTLTTASDISNTTMPTIEIVQNNSLRTTAGTAVYETGYTVQAANVLDLVAPTVTTAAGNTLATTTVANGTYAGRTAIVLPFSENIQVVGGAEQAAYDLTVTRVNGNARLVAGTDYTTAVSGNELWVILAPSARTVVSTYDVTVNANQQRITDTSAANNKATGDVTRRSVEVPVQP</sequence>
<reference evidence="4 5" key="1">
    <citation type="submission" date="2020-01" db="EMBL/GenBank/DDBJ databases">
        <title>Polyphasic characterisation and genomic insights into a novel alkali tolerant bacterium VR-M41.</title>
        <authorList>
            <person name="Vemuluri V.R."/>
        </authorList>
    </citation>
    <scope>NUCLEOTIDE SEQUENCE [LARGE SCALE GENOMIC DNA]</scope>
    <source>
        <strain evidence="4 5">VR-M41</strain>
    </source>
</reference>
<gene>
    <name evidence="4" type="ORF">GYN08_12480</name>
</gene>
<evidence type="ECO:0000259" key="3">
    <source>
        <dbReference type="PROSITE" id="PS51272"/>
    </source>
</evidence>
<name>A0ABX0FA96_9BACL</name>
<accession>A0ABX0FA96</accession>
<dbReference type="Pfam" id="PF00395">
    <property type="entry name" value="SLH"/>
    <property type="match status" value="1"/>
</dbReference>
<protein>
    <submittedName>
        <fullName evidence="4">S-layer homology domain-containing protein</fullName>
    </submittedName>
</protein>
<proteinExistence type="predicted"/>
<dbReference type="Gene3D" id="2.60.40.1220">
    <property type="match status" value="5"/>
</dbReference>
<dbReference type="PROSITE" id="PS51272">
    <property type="entry name" value="SLH"/>
    <property type="match status" value="1"/>
</dbReference>
<comment type="caution">
    <text evidence="4">The sequence shown here is derived from an EMBL/GenBank/DDBJ whole genome shotgun (WGS) entry which is preliminary data.</text>
</comment>
<keyword evidence="1 2" id="KW-0732">Signal</keyword>